<dbReference type="AlphaFoldDB" id="A0A6N8TKE6"/>
<dbReference type="Proteomes" id="UP000440304">
    <property type="component" value="Unassembled WGS sequence"/>
</dbReference>
<dbReference type="Pfam" id="PF09669">
    <property type="entry name" value="Phage_pRha"/>
    <property type="match status" value="1"/>
</dbReference>
<protein>
    <recommendedName>
        <fullName evidence="3">Rha family transcriptional regulator</fullName>
    </recommendedName>
</protein>
<dbReference type="RefSeq" id="WP_160786966.1">
    <property type="nucleotide sequence ID" value="NZ_CP086610.1"/>
</dbReference>
<sequence length="135" mass="15350">MTSLEIAAMTGKRHSDVRRDIQRELAKIGEPERKFASGYLDGQGQRRPCYCLPGTYLLFIASAYDAKLRFQIIQHWEALNNGAAQPVRDAANVFVQRLVNGGRKARMLELQEAEQRARLDGRLLTARERNLILLP</sequence>
<evidence type="ECO:0000313" key="2">
    <source>
        <dbReference type="Proteomes" id="UP000440304"/>
    </source>
</evidence>
<accession>A0A6N8TKE6</accession>
<dbReference type="EMBL" id="WUML01000013">
    <property type="protein sequence ID" value="MXO01590.1"/>
    <property type="molecule type" value="Genomic_DNA"/>
</dbReference>
<proteinExistence type="predicted"/>
<dbReference type="OrthoDB" id="8410826at2"/>
<gene>
    <name evidence="1" type="ORF">GR156_14820</name>
</gene>
<dbReference type="InterPro" id="IPR014054">
    <property type="entry name" value="Phage_regulatory_Rha"/>
</dbReference>
<reference evidence="1 2" key="1">
    <citation type="submission" date="2019-12" db="EMBL/GenBank/DDBJ databases">
        <title>Shinella granuli gen. nov., sp. nov., and proposal of the reclassification of Zoogloea ramigera ATCC 19623 as Shinella zoogloeoides sp. nov.</title>
        <authorList>
            <person name="Gao J."/>
        </authorList>
    </citation>
    <scope>NUCLEOTIDE SEQUENCE [LARGE SCALE GENOMIC DNA]</scope>
    <source>
        <strain evidence="1 2">DSM 287</strain>
    </source>
</reference>
<evidence type="ECO:0008006" key="3">
    <source>
        <dbReference type="Google" id="ProtNLM"/>
    </source>
</evidence>
<comment type="caution">
    <text evidence="1">The sequence shown here is derived from an EMBL/GenBank/DDBJ whole genome shotgun (WGS) entry which is preliminary data.</text>
</comment>
<evidence type="ECO:0000313" key="1">
    <source>
        <dbReference type="EMBL" id="MXO01590.1"/>
    </source>
</evidence>
<organism evidence="1 2">
    <name type="scientific">Shinella zoogloeoides</name>
    <name type="common">Crabtreella saccharophila</name>
    <dbReference type="NCBI Taxonomy" id="352475"/>
    <lineage>
        <taxon>Bacteria</taxon>
        <taxon>Pseudomonadati</taxon>
        <taxon>Pseudomonadota</taxon>
        <taxon>Alphaproteobacteria</taxon>
        <taxon>Hyphomicrobiales</taxon>
        <taxon>Rhizobiaceae</taxon>
        <taxon>Shinella</taxon>
    </lineage>
</organism>
<name>A0A6N8TKE6_SHIZO</name>